<dbReference type="InterPro" id="IPR015812">
    <property type="entry name" value="Integrin_bsu"/>
</dbReference>
<dbReference type="InterPro" id="IPR013111">
    <property type="entry name" value="EGF_extracell"/>
</dbReference>
<feature type="domain" description="Integrin beta subunit tail" evidence="18">
    <location>
        <begin position="194"/>
        <end position="273"/>
    </location>
</feature>
<dbReference type="Pfam" id="PF08725">
    <property type="entry name" value="Integrin_b_cyt"/>
    <property type="match status" value="1"/>
</dbReference>
<keyword evidence="14" id="KW-1015">Disulfide bond</keyword>
<evidence type="ECO:0000256" key="7">
    <source>
        <dbReference type="ARBA" id="ARBA00022737"/>
    </source>
</evidence>
<evidence type="ECO:0000256" key="9">
    <source>
        <dbReference type="ARBA" id="ARBA00022842"/>
    </source>
</evidence>
<evidence type="ECO:0000256" key="6">
    <source>
        <dbReference type="ARBA" id="ARBA00022729"/>
    </source>
</evidence>
<feature type="domain" description="Integrin beta subunit cytoplasmic" evidence="17">
    <location>
        <begin position="297"/>
        <end position="343"/>
    </location>
</feature>
<feature type="transmembrane region" description="Helical" evidence="16">
    <location>
        <begin position="274"/>
        <end position="296"/>
    </location>
</feature>
<dbReference type="InterPro" id="IPR057243">
    <property type="entry name" value="Integrin_I-EGF_CS"/>
</dbReference>
<keyword evidence="6" id="KW-0732">Signal</keyword>
<evidence type="ECO:0000256" key="12">
    <source>
        <dbReference type="ARBA" id="ARBA00023037"/>
    </source>
</evidence>
<evidence type="ECO:0000256" key="11">
    <source>
        <dbReference type="ARBA" id="ARBA00022989"/>
    </source>
</evidence>
<protein>
    <submittedName>
        <fullName evidence="19">Beta-integrin</fullName>
    </submittedName>
</protein>
<dbReference type="GO" id="GO:0098609">
    <property type="term" value="P:cell-cell adhesion"/>
    <property type="evidence" value="ECO:0007669"/>
    <property type="project" value="TreeGrafter"/>
</dbReference>
<dbReference type="PROSITE" id="PS00243">
    <property type="entry name" value="I_EGF_1"/>
    <property type="match status" value="1"/>
</dbReference>
<evidence type="ECO:0000259" key="18">
    <source>
        <dbReference type="SMART" id="SM01242"/>
    </source>
</evidence>
<organism evidence="19">
    <name type="scientific">Hirudo medicinalis</name>
    <name type="common">Medicinal leech</name>
    <dbReference type="NCBI Taxonomy" id="6421"/>
    <lineage>
        <taxon>Eukaryota</taxon>
        <taxon>Metazoa</taxon>
        <taxon>Spiralia</taxon>
        <taxon>Lophotrochozoa</taxon>
        <taxon>Annelida</taxon>
        <taxon>Clitellata</taxon>
        <taxon>Hirudinea</taxon>
        <taxon>Hirudinida</taxon>
        <taxon>Hirudiniformes</taxon>
        <taxon>Hirudinidae</taxon>
        <taxon>Hirudo</taxon>
    </lineage>
</organism>
<keyword evidence="8" id="KW-0106">Calcium</keyword>
<keyword evidence="12 19" id="KW-0401">Integrin</keyword>
<keyword evidence="15" id="KW-0325">Glycoprotein</keyword>
<evidence type="ECO:0000256" key="1">
    <source>
        <dbReference type="ARBA" id="ARBA00004479"/>
    </source>
</evidence>
<keyword evidence="10" id="KW-0130">Cell adhesion</keyword>
<dbReference type="GO" id="GO:0007229">
    <property type="term" value="P:integrin-mediated signaling pathway"/>
    <property type="evidence" value="ECO:0007669"/>
    <property type="project" value="UniProtKB-KW"/>
</dbReference>
<dbReference type="GO" id="GO:0046872">
    <property type="term" value="F:metal ion binding"/>
    <property type="evidence" value="ECO:0007669"/>
    <property type="project" value="UniProtKB-KW"/>
</dbReference>
<dbReference type="Pfam" id="PF07974">
    <property type="entry name" value="EGF_2"/>
    <property type="match status" value="1"/>
</dbReference>
<evidence type="ECO:0000256" key="16">
    <source>
        <dbReference type="SAM" id="Phobius"/>
    </source>
</evidence>
<name>B3V3X3_HIRME</name>
<dbReference type="SMART" id="SM01241">
    <property type="entry name" value="Integrin_b_cyt"/>
    <property type="match status" value="1"/>
</dbReference>
<dbReference type="InterPro" id="IPR012896">
    <property type="entry name" value="Integrin_bsu_tail"/>
</dbReference>
<dbReference type="Pfam" id="PF23105">
    <property type="entry name" value="EGF_integrin"/>
    <property type="match status" value="1"/>
</dbReference>
<evidence type="ECO:0000259" key="17">
    <source>
        <dbReference type="SMART" id="SM01241"/>
    </source>
</evidence>
<evidence type="ECO:0000313" key="19">
    <source>
        <dbReference type="EMBL" id="ACE75736.1"/>
    </source>
</evidence>
<evidence type="ECO:0000256" key="15">
    <source>
        <dbReference type="ARBA" id="ARBA00023180"/>
    </source>
</evidence>
<dbReference type="PANTHER" id="PTHR10082">
    <property type="entry name" value="INTEGRIN BETA SUBUNIT"/>
    <property type="match status" value="1"/>
</dbReference>
<dbReference type="Gene3D" id="1.20.5.100">
    <property type="entry name" value="Cytochrome c1, transmembrane anchor, C-terminal"/>
    <property type="match status" value="1"/>
</dbReference>
<dbReference type="SUPFAM" id="SSF69687">
    <property type="entry name" value="Integrin beta tail domain"/>
    <property type="match status" value="1"/>
</dbReference>
<comment type="subcellular location">
    <subcellularLocation>
        <location evidence="1">Membrane</location>
        <topology evidence="1">Single-pass type I membrane protein</topology>
    </subcellularLocation>
</comment>
<dbReference type="InterPro" id="IPR014836">
    <property type="entry name" value="Integrin_bsu_cyt_dom"/>
</dbReference>
<keyword evidence="11 16" id="KW-1133">Transmembrane helix</keyword>
<dbReference type="SUPFAM" id="SSF57196">
    <property type="entry name" value="EGF/Laminin"/>
    <property type="match status" value="2"/>
</dbReference>
<dbReference type="InterPro" id="IPR057073">
    <property type="entry name" value="EGF_integrin_2"/>
</dbReference>
<keyword evidence="7" id="KW-0677">Repeat</keyword>
<dbReference type="AlphaFoldDB" id="B3V3X3"/>
<keyword evidence="13 16" id="KW-0472">Membrane</keyword>
<proteinExistence type="evidence at transcript level"/>
<evidence type="ECO:0000256" key="4">
    <source>
        <dbReference type="ARBA" id="ARBA00022692"/>
    </source>
</evidence>
<keyword evidence="4 16" id="KW-0812">Transmembrane</keyword>
<evidence type="ECO:0000256" key="10">
    <source>
        <dbReference type="ARBA" id="ARBA00022889"/>
    </source>
</evidence>
<evidence type="ECO:0000256" key="13">
    <source>
        <dbReference type="ARBA" id="ARBA00023136"/>
    </source>
</evidence>
<dbReference type="Pfam" id="PF18372">
    <property type="entry name" value="I-EGF_1"/>
    <property type="match status" value="1"/>
</dbReference>
<dbReference type="SMART" id="SM01242">
    <property type="entry name" value="Integrin_B_tail"/>
    <property type="match status" value="1"/>
</dbReference>
<accession>B3V3X3</accession>
<dbReference type="GO" id="GO:0005925">
    <property type="term" value="C:focal adhesion"/>
    <property type="evidence" value="ECO:0007669"/>
    <property type="project" value="TreeGrafter"/>
</dbReference>
<dbReference type="FunFam" id="2.10.25.10:FF:000036">
    <property type="entry name" value="Integrin beta"/>
    <property type="match status" value="1"/>
</dbReference>
<evidence type="ECO:0000256" key="8">
    <source>
        <dbReference type="ARBA" id="ARBA00022837"/>
    </source>
</evidence>
<feature type="non-terminal residue" evidence="19">
    <location>
        <position position="347"/>
    </location>
</feature>
<reference evidence="19" key="1">
    <citation type="journal article" date="2008" name="Dev. Biol.">
        <title>The receptor phosphatase HmLAR2 collaborates with focal adhesion proteins in filopodial tips to control growth cone morphology.</title>
        <authorList>
            <person name="Baker M.W."/>
            <person name="Peterson S.M."/>
            <person name="Macagno E.R."/>
        </authorList>
    </citation>
    <scope>NUCLEOTIDE SEQUENCE</scope>
</reference>
<evidence type="ECO:0000256" key="14">
    <source>
        <dbReference type="ARBA" id="ARBA00023157"/>
    </source>
</evidence>
<dbReference type="GO" id="GO:0005178">
    <property type="term" value="F:integrin binding"/>
    <property type="evidence" value="ECO:0007669"/>
    <property type="project" value="TreeGrafter"/>
</dbReference>
<dbReference type="PRINTS" id="PR01186">
    <property type="entry name" value="INTEGRINB"/>
</dbReference>
<keyword evidence="3" id="KW-0245">EGF-like domain</keyword>
<dbReference type="GO" id="GO:0009986">
    <property type="term" value="C:cell surface"/>
    <property type="evidence" value="ECO:0007669"/>
    <property type="project" value="TreeGrafter"/>
</dbReference>
<dbReference type="GO" id="GO:0033627">
    <property type="term" value="P:cell adhesion mediated by integrin"/>
    <property type="evidence" value="ECO:0007669"/>
    <property type="project" value="TreeGrafter"/>
</dbReference>
<evidence type="ECO:0000256" key="5">
    <source>
        <dbReference type="ARBA" id="ARBA00022723"/>
    </source>
</evidence>
<dbReference type="Gene3D" id="2.60.40.1510">
    <property type="entry name" value="ntegrin, alpha v. Chain A, domain 3"/>
    <property type="match status" value="1"/>
</dbReference>
<keyword evidence="9" id="KW-0460">Magnesium</keyword>
<dbReference type="InterPro" id="IPR036349">
    <property type="entry name" value="Integrin_bsu_tail_dom_sf"/>
</dbReference>
<sequence>SRFGTREETLKVEIEGVCSCECAGNEKKSPQCNQNGDLECGLCSCASGYYGDKCQCSGDSDDEEELCKSPKSSEVCSGRGTCKCGRCQCIAMGSTDPTKIYSGMFCECDDYTCINIDGRMCSGNGACKCGECQCFPGFSGADCSCTTNTSNCISTNKQICNGKGTCQCGSCACDIDNRYKGITCEDCPTCPGMCEQMIECASCHLNLKDKSSCSSLCGSKVVDIVDTVYDSNLSAEENYCKVIGEDSCYVMFIFNFKHSTMKVQRTKECVKINYPLIIGTAVGGVLLAGLLVLLVWKVVVTLHDKREYQAFETEKANARWNTSINPLYQQAVSKYNNPTFRPKQAKT</sequence>
<dbReference type="GO" id="GO:0008305">
    <property type="term" value="C:integrin complex"/>
    <property type="evidence" value="ECO:0007669"/>
    <property type="project" value="TreeGrafter"/>
</dbReference>
<evidence type="ECO:0000256" key="3">
    <source>
        <dbReference type="ARBA" id="ARBA00022536"/>
    </source>
</evidence>
<evidence type="ECO:0000256" key="2">
    <source>
        <dbReference type="ARBA" id="ARBA00007449"/>
    </source>
</evidence>
<comment type="similarity">
    <text evidence="2">Belongs to the integrin beta chain family.</text>
</comment>
<feature type="non-terminal residue" evidence="19">
    <location>
        <position position="1"/>
    </location>
</feature>
<dbReference type="InterPro" id="IPR040622">
    <property type="entry name" value="EGF_integrin_1"/>
</dbReference>
<dbReference type="GO" id="GO:0007160">
    <property type="term" value="P:cell-matrix adhesion"/>
    <property type="evidence" value="ECO:0007669"/>
    <property type="project" value="TreeGrafter"/>
</dbReference>
<dbReference type="Gene3D" id="2.10.25.10">
    <property type="entry name" value="Laminin"/>
    <property type="match status" value="3"/>
</dbReference>
<dbReference type="EMBL" id="EU675625">
    <property type="protein sequence ID" value="ACE75736.1"/>
    <property type="molecule type" value="mRNA"/>
</dbReference>
<keyword evidence="5" id="KW-0479">Metal-binding</keyword>
<dbReference type="PANTHER" id="PTHR10082:SF60">
    <property type="entry name" value="INTEGRIN BETA-PS"/>
    <property type="match status" value="1"/>
</dbReference>
<dbReference type="GO" id="GO:0016477">
    <property type="term" value="P:cell migration"/>
    <property type="evidence" value="ECO:0007669"/>
    <property type="project" value="TreeGrafter"/>
</dbReference>